<keyword evidence="2" id="KW-1133">Transmembrane helix</keyword>
<gene>
    <name evidence="3" type="ORF">CcaverHIS019_0305190</name>
</gene>
<feature type="region of interest" description="Disordered" evidence="1">
    <location>
        <begin position="284"/>
        <end position="314"/>
    </location>
</feature>
<protein>
    <submittedName>
        <fullName evidence="3">Uncharacterized protein</fullName>
    </submittedName>
</protein>
<reference evidence="3" key="1">
    <citation type="journal article" date="2023" name="BMC Genomics">
        <title>Chromosome-level genome assemblies of Cutaneotrichosporon spp. (Trichosporonales, Basidiomycota) reveal imbalanced evolution between nucleotide sequences and chromosome synteny.</title>
        <authorList>
            <person name="Kobayashi Y."/>
            <person name="Kayamori A."/>
            <person name="Aoki K."/>
            <person name="Shiwa Y."/>
            <person name="Matsutani M."/>
            <person name="Fujita N."/>
            <person name="Sugita T."/>
            <person name="Iwasaki W."/>
            <person name="Tanaka N."/>
            <person name="Takashima M."/>
        </authorList>
    </citation>
    <scope>NUCLEOTIDE SEQUENCE</scope>
    <source>
        <strain evidence="3">HIS019</strain>
    </source>
</reference>
<dbReference type="RefSeq" id="XP_060455714.1">
    <property type="nucleotide sequence ID" value="XM_060598974.1"/>
</dbReference>
<proteinExistence type="predicted"/>
<sequence length="314" mass="33400">MVTIRRARVGLLGAPKRRLVTSTTTELAGAGPGRKPATLADAATSTTSRSLFNSNAPTISIKNPPSIINALAAVNLPGPTLNILADTATASQPHRTEGFPWGHSTTRPGVIAGATVGSVLGAAIIALVYLCYARRMAWCFVHKGPRAHTPLERFEAAELGRPASVIPHFHPSADALHELSPIEANGEMSGYPHTYLNVPPHLHESPTPPGTPETPATYITCRSDPWAIPWGEPARASTPPPLRPEVDENGTVLSVGHDGADSVTRPPRYSPTLVVPQPQYYTTTQRLGSRSLSLSDKATEMGLESPDQLQLAHK</sequence>
<feature type="compositionally biased region" description="Polar residues" evidence="1">
    <location>
        <begin position="284"/>
        <end position="296"/>
    </location>
</feature>
<evidence type="ECO:0000256" key="2">
    <source>
        <dbReference type="SAM" id="Phobius"/>
    </source>
</evidence>
<organism evidence="3 4">
    <name type="scientific">Cutaneotrichosporon cavernicola</name>
    <dbReference type="NCBI Taxonomy" id="279322"/>
    <lineage>
        <taxon>Eukaryota</taxon>
        <taxon>Fungi</taxon>
        <taxon>Dikarya</taxon>
        <taxon>Basidiomycota</taxon>
        <taxon>Agaricomycotina</taxon>
        <taxon>Tremellomycetes</taxon>
        <taxon>Trichosporonales</taxon>
        <taxon>Trichosporonaceae</taxon>
        <taxon>Cutaneotrichosporon</taxon>
    </lineage>
</organism>
<name>A0AA48I691_9TREE</name>
<dbReference type="GeneID" id="85494319"/>
<dbReference type="KEGG" id="ccac:CcaHIS019_0305190"/>
<keyword evidence="4" id="KW-1185">Reference proteome</keyword>
<evidence type="ECO:0000313" key="3">
    <source>
        <dbReference type="EMBL" id="BEI90449.1"/>
    </source>
</evidence>
<keyword evidence="2" id="KW-0812">Transmembrane</keyword>
<keyword evidence="2" id="KW-0472">Membrane</keyword>
<feature type="transmembrane region" description="Helical" evidence="2">
    <location>
        <begin position="110"/>
        <end position="132"/>
    </location>
</feature>
<dbReference type="EMBL" id="AP028214">
    <property type="protein sequence ID" value="BEI90449.1"/>
    <property type="molecule type" value="Genomic_DNA"/>
</dbReference>
<dbReference type="Proteomes" id="UP001233271">
    <property type="component" value="Chromosome 3"/>
</dbReference>
<dbReference type="AlphaFoldDB" id="A0AA48I691"/>
<evidence type="ECO:0000313" key="4">
    <source>
        <dbReference type="Proteomes" id="UP001233271"/>
    </source>
</evidence>
<evidence type="ECO:0000256" key="1">
    <source>
        <dbReference type="SAM" id="MobiDB-lite"/>
    </source>
</evidence>
<accession>A0AA48I691</accession>